<reference evidence="5" key="1">
    <citation type="submission" date="2017-04" db="EMBL/GenBank/DDBJ databases">
        <authorList>
            <person name="Varghese N."/>
            <person name="Submissions S."/>
        </authorList>
    </citation>
    <scope>NUCLEOTIDE SEQUENCE [LARGE SCALE GENOMIC DNA]</scope>
</reference>
<dbReference type="Pfam" id="PF00675">
    <property type="entry name" value="Peptidase_M16"/>
    <property type="match status" value="1"/>
</dbReference>
<dbReference type="Gene3D" id="3.30.830.10">
    <property type="entry name" value="Metalloenzyme, LuxS/M16 peptidase-like"/>
    <property type="match status" value="2"/>
</dbReference>
<keyword evidence="5" id="KW-1185">Reference proteome</keyword>
<name>A0A1Y6F5D3_9HYPH</name>
<dbReference type="GO" id="GO:0008233">
    <property type="term" value="F:peptidase activity"/>
    <property type="evidence" value="ECO:0007669"/>
    <property type="project" value="UniProtKB-KW"/>
</dbReference>
<dbReference type="InterPro" id="IPR007863">
    <property type="entry name" value="Peptidase_M16_C"/>
</dbReference>
<keyword evidence="1" id="KW-0732">Signal</keyword>
<dbReference type="InterPro" id="IPR011249">
    <property type="entry name" value="Metalloenz_LuxS/M16"/>
</dbReference>
<gene>
    <name evidence="4" type="ORF">SAMN06295905_1761</name>
</gene>
<dbReference type="OrthoDB" id="9811314at2"/>
<dbReference type="PANTHER" id="PTHR11851:SF224">
    <property type="entry name" value="PROCESSING PROTEASE"/>
    <property type="match status" value="1"/>
</dbReference>
<evidence type="ECO:0000313" key="4">
    <source>
        <dbReference type="EMBL" id="SMQ70075.1"/>
    </source>
</evidence>
<evidence type="ECO:0000259" key="3">
    <source>
        <dbReference type="Pfam" id="PF05193"/>
    </source>
</evidence>
<dbReference type="Pfam" id="PF05193">
    <property type="entry name" value="Peptidase_M16_C"/>
    <property type="match status" value="1"/>
</dbReference>
<feature type="chain" id="PRO_5012193213" evidence="1">
    <location>
        <begin position="30"/>
        <end position="447"/>
    </location>
</feature>
<dbReference type="RefSeq" id="WP_086470050.1">
    <property type="nucleotide sequence ID" value="NZ_FXWK01000001.1"/>
</dbReference>
<keyword evidence="4" id="KW-0645">Protease</keyword>
<dbReference type="GO" id="GO:0006508">
    <property type="term" value="P:proteolysis"/>
    <property type="evidence" value="ECO:0007669"/>
    <property type="project" value="UniProtKB-KW"/>
</dbReference>
<dbReference type="Proteomes" id="UP000194474">
    <property type="component" value="Unassembled WGS sequence"/>
</dbReference>
<dbReference type="AlphaFoldDB" id="A0A1Y6F5D3"/>
<accession>A0A1Y6F5D3</accession>
<dbReference type="SUPFAM" id="SSF63411">
    <property type="entry name" value="LuxS/MPP-like metallohydrolase"/>
    <property type="match status" value="2"/>
</dbReference>
<protein>
    <submittedName>
        <fullName evidence="4">Zinc protease</fullName>
    </submittedName>
</protein>
<evidence type="ECO:0000256" key="1">
    <source>
        <dbReference type="SAM" id="SignalP"/>
    </source>
</evidence>
<organism evidence="4 5">
    <name type="scientific">Devosia lucknowensis</name>
    <dbReference type="NCBI Taxonomy" id="1096929"/>
    <lineage>
        <taxon>Bacteria</taxon>
        <taxon>Pseudomonadati</taxon>
        <taxon>Pseudomonadota</taxon>
        <taxon>Alphaproteobacteria</taxon>
        <taxon>Hyphomicrobiales</taxon>
        <taxon>Devosiaceae</taxon>
        <taxon>Devosia</taxon>
    </lineage>
</organism>
<proteinExistence type="predicted"/>
<feature type="signal peptide" evidence="1">
    <location>
        <begin position="1"/>
        <end position="29"/>
    </location>
</feature>
<evidence type="ECO:0000259" key="2">
    <source>
        <dbReference type="Pfam" id="PF00675"/>
    </source>
</evidence>
<keyword evidence="4" id="KW-0378">Hydrolase</keyword>
<feature type="domain" description="Peptidase M16 N-terminal" evidence="2">
    <location>
        <begin position="51"/>
        <end position="190"/>
    </location>
</feature>
<dbReference type="PANTHER" id="PTHR11851">
    <property type="entry name" value="METALLOPROTEASE"/>
    <property type="match status" value="1"/>
</dbReference>
<dbReference type="InterPro" id="IPR050361">
    <property type="entry name" value="MPP/UQCRC_Complex"/>
</dbReference>
<sequence length="447" mass="48356">MLSQAILRISLAAFVAPALLIAVSLPARAEVAFREITTPAGITAWMVEDYTVPIITMAFAFDGGSAQDPDDKLGRANLMTTLFDEGAGDLDSDAFQTRQDEVGLEMSFSASLDAFSGVARMLVEQRDDATELLTLAVTEPRFDQPAIDRMRAQLVSRLVARSQDPNYAASRMWNEALFGDHPYGRATEGTEETLTAITADDLRALHDAIFARDNLTVGIVGALDEETAAALIDQVFGDLPQSPRLEDIPDAKMTFGQELAVDYPLPQTWINLAYPGIAERDDDFFAAYLMSEILAGGSLLSDLNVEVREKRGLSYGVSGGLTNFDHADAMLISTSTAPDQAAETIDVIRSTIARMVEDGPDPAQLERTKRYLIGAYPINQLRSSVSIAGSMVGQQLRDLPIDYVEQRTQKIEAVTAEDVKAVAQRIFGTDPSLMLVGPGAAPEDAAE</sequence>
<feature type="domain" description="Peptidase M16 C-terminal" evidence="3">
    <location>
        <begin position="197"/>
        <end position="371"/>
    </location>
</feature>
<dbReference type="GO" id="GO:0046872">
    <property type="term" value="F:metal ion binding"/>
    <property type="evidence" value="ECO:0007669"/>
    <property type="project" value="InterPro"/>
</dbReference>
<dbReference type="InterPro" id="IPR011765">
    <property type="entry name" value="Pept_M16_N"/>
</dbReference>
<dbReference type="EMBL" id="FXWK01000001">
    <property type="protein sequence ID" value="SMQ70075.1"/>
    <property type="molecule type" value="Genomic_DNA"/>
</dbReference>
<evidence type="ECO:0000313" key="5">
    <source>
        <dbReference type="Proteomes" id="UP000194474"/>
    </source>
</evidence>